<dbReference type="PANTHER" id="PTHR12271">
    <property type="entry name" value="POLY A POLYMERASE CID PAP -RELATED"/>
    <property type="match status" value="1"/>
</dbReference>
<comment type="caution">
    <text evidence="9">The sequence shown here is derived from an EMBL/GenBank/DDBJ whole genome shotgun (WGS) entry which is preliminary data.</text>
</comment>
<dbReference type="SUPFAM" id="SSF81631">
    <property type="entry name" value="PAP/OAS1 substrate-binding domain"/>
    <property type="match status" value="1"/>
</dbReference>
<feature type="domain" description="PAP-associated" evidence="7">
    <location>
        <begin position="338"/>
        <end position="387"/>
    </location>
</feature>
<dbReference type="Gene3D" id="3.30.460.10">
    <property type="entry name" value="Beta Polymerase, domain 2"/>
    <property type="match status" value="1"/>
</dbReference>
<name>A0A9P1IFK9_9PELO</name>
<dbReference type="AlphaFoldDB" id="A0A9P1IFK9"/>
<reference evidence="9" key="1">
    <citation type="submission" date="2022-11" db="EMBL/GenBank/DDBJ databases">
        <authorList>
            <person name="Kikuchi T."/>
        </authorList>
    </citation>
    <scope>NUCLEOTIDE SEQUENCE</scope>
    <source>
        <strain evidence="9">PS1010</strain>
    </source>
</reference>
<proteinExistence type="predicted"/>
<comment type="cofactor">
    <cofactor evidence="1">
        <name>Mn(2+)</name>
        <dbReference type="ChEBI" id="CHEBI:29035"/>
    </cofactor>
</comment>
<evidence type="ECO:0000256" key="4">
    <source>
        <dbReference type="ARBA" id="ARBA00022723"/>
    </source>
</evidence>
<evidence type="ECO:0000256" key="3">
    <source>
        <dbReference type="ARBA" id="ARBA00022679"/>
    </source>
</evidence>
<keyword evidence="10" id="KW-1185">Reference proteome</keyword>
<dbReference type="SUPFAM" id="SSF81301">
    <property type="entry name" value="Nucleotidyltransferase"/>
    <property type="match status" value="1"/>
</dbReference>
<dbReference type="InterPro" id="IPR054708">
    <property type="entry name" value="MTPAP-like_central"/>
</dbReference>
<dbReference type="Pfam" id="PF22600">
    <property type="entry name" value="MTPAP-like_central"/>
    <property type="match status" value="1"/>
</dbReference>
<evidence type="ECO:0000256" key="2">
    <source>
        <dbReference type="ARBA" id="ARBA00001946"/>
    </source>
</evidence>
<organism evidence="9 10">
    <name type="scientific">Caenorhabditis angaria</name>
    <dbReference type="NCBI Taxonomy" id="860376"/>
    <lineage>
        <taxon>Eukaryota</taxon>
        <taxon>Metazoa</taxon>
        <taxon>Ecdysozoa</taxon>
        <taxon>Nematoda</taxon>
        <taxon>Chromadorea</taxon>
        <taxon>Rhabditida</taxon>
        <taxon>Rhabditina</taxon>
        <taxon>Rhabditomorpha</taxon>
        <taxon>Rhabditoidea</taxon>
        <taxon>Rhabditidae</taxon>
        <taxon>Peloderinae</taxon>
        <taxon>Caenorhabditis</taxon>
    </lineage>
</organism>
<dbReference type="EMBL" id="CANHGI010000003">
    <property type="protein sequence ID" value="CAI5443958.1"/>
    <property type="molecule type" value="Genomic_DNA"/>
</dbReference>
<keyword evidence="3" id="KW-0808">Transferase</keyword>
<accession>A0A9P1IFK9</accession>
<evidence type="ECO:0000256" key="5">
    <source>
        <dbReference type="ARBA" id="ARBA00022842"/>
    </source>
</evidence>
<feature type="compositionally biased region" description="Low complexity" evidence="6">
    <location>
        <begin position="472"/>
        <end position="485"/>
    </location>
</feature>
<dbReference type="GO" id="GO:0050265">
    <property type="term" value="F:RNA uridylyltransferase activity"/>
    <property type="evidence" value="ECO:0007669"/>
    <property type="project" value="TreeGrafter"/>
</dbReference>
<dbReference type="GO" id="GO:0046872">
    <property type="term" value="F:metal ion binding"/>
    <property type="evidence" value="ECO:0007669"/>
    <property type="project" value="UniProtKB-KW"/>
</dbReference>
<dbReference type="GO" id="GO:0031123">
    <property type="term" value="P:RNA 3'-end processing"/>
    <property type="evidence" value="ECO:0007669"/>
    <property type="project" value="TreeGrafter"/>
</dbReference>
<dbReference type="Pfam" id="PF03828">
    <property type="entry name" value="PAP_assoc"/>
    <property type="match status" value="1"/>
</dbReference>
<dbReference type="CDD" id="cd05402">
    <property type="entry name" value="NT_PAP_TUTase"/>
    <property type="match status" value="1"/>
</dbReference>
<feature type="domain" description="Poly(A) RNA polymerase mitochondrial-like central palm" evidence="8">
    <location>
        <begin position="108"/>
        <end position="244"/>
    </location>
</feature>
<evidence type="ECO:0000256" key="6">
    <source>
        <dbReference type="SAM" id="MobiDB-lite"/>
    </source>
</evidence>
<evidence type="ECO:0000256" key="1">
    <source>
        <dbReference type="ARBA" id="ARBA00001936"/>
    </source>
</evidence>
<dbReference type="OrthoDB" id="407432at2759"/>
<keyword evidence="5" id="KW-0460">Magnesium</keyword>
<gene>
    <name evidence="9" type="ORF">CAMP_LOCUS6595</name>
</gene>
<feature type="region of interest" description="Disordered" evidence="6">
    <location>
        <begin position="1"/>
        <end position="25"/>
    </location>
</feature>
<evidence type="ECO:0008006" key="11">
    <source>
        <dbReference type="Google" id="ProtNLM"/>
    </source>
</evidence>
<protein>
    <recommendedName>
        <fullName evidence="11">PAP-associated domain-containing protein</fullName>
    </recommendedName>
</protein>
<evidence type="ECO:0000313" key="9">
    <source>
        <dbReference type="EMBL" id="CAI5443958.1"/>
    </source>
</evidence>
<evidence type="ECO:0000313" key="10">
    <source>
        <dbReference type="Proteomes" id="UP001152747"/>
    </source>
</evidence>
<dbReference type="Proteomes" id="UP001152747">
    <property type="component" value="Unassembled WGS sequence"/>
</dbReference>
<sequence length="485" mass="55809">MMTIAMQKPAKNSTSSPSKSSGYAESSANSDDLIVSMPEQTLVECFGNLAISKRLPHLRPPAAFCLPFVSMNNDAVSGHALKHFTLTSLFDSLHPYVRMPVLHRRDISSAMNVYWLKNCLEPDQLDLVHRFALEMQIHLSQCFGCRVVLDIYGSTRNGFGTRMCDVDMSLSFYPSPPIWATNSDRVMRAVAKALVDFPKAIDERYVNAKVPIVRFRSFDMDMEADISYKNDLALHNTQLLQQYCKWDPDRLPTLGVWIKAWAKRCGVGEASKGSLSSYAWIVMLIHYLQQIEPYPVLPCLQEMSREKSDNVYVQGYNVYYWKFVDPTKSRHCNKSVLDLFVGFLDYYSTYFDYEQHVVQMVSRKIEAKPDRWSKYPMCIADPFETDHNLAQGVDYQMFDYIRSCMEHSKSVFQNRHLRAEFLLGYGSDVDEYDMMSGQEMDMEMASQFGEFLLHKCIMIKQAPHRQFRDRSMSQSTSTSNTSISS</sequence>
<keyword evidence="4" id="KW-0479">Metal-binding</keyword>
<feature type="region of interest" description="Disordered" evidence="6">
    <location>
        <begin position="465"/>
        <end position="485"/>
    </location>
</feature>
<dbReference type="InterPro" id="IPR002058">
    <property type="entry name" value="PAP_assoc"/>
</dbReference>
<evidence type="ECO:0000259" key="8">
    <source>
        <dbReference type="Pfam" id="PF22600"/>
    </source>
</evidence>
<evidence type="ECO:0000259" key="7">
    <source>
        <dbReference type="Pfam" id="PF03828"/>
    </source>
</evidence>
<dbReference type="GO" id="GO:1990817">
    <property type="term" value="F:poly(A) RNA polymerase activity"/>
    <property type="evidence" value="ECO:0007669"/>
    <property type="project" value="UniProtKB-ARBA"/>
</dbReference>
<comment type="cofactor">
    <cofactor evidence="2">
        <name>Mg(2+)</name>
        <dbReference type="ChEBI" id="CHEBI:18420"/>
    </cofactor>
</comment>
<dbReference type="Gene3D" id="1.10.1410.10">
    <property type="match status" value="1"/>
</dbReference>
<dbReference type="InterPro" id="IPR043519">
    <property type="entry name" value="NT_sf"/>
</dbReference>
<dbReference type="PANTHER" id="PTHR12271:SF132">
    <property type="entry name" value="PAP-ASSOCIATED DOMAIN-CONTAINING PROTEIN"/>
    <property type="match status" value="1"/>
</dbReference>